<dbReference type="Proteomes" id="UP000242561">
    <property type="component" value="Chromosome"/>
</dbReference>
<accession>A0A1L3J9R5</accession>
<evidence type="ECO:0000259" key="5">
    <source>
        <dbReference type="Pfam" id="PF00496"/>
    </source>
</evidence>
<evidence type="ECO:0000313" key="6">
    <source>
        <dbReference type="EMBL" id="APG61860.1"/>
    </source>
</evidence>
<dbReference type="PANTHER" id="PTHR30290:SF9">
    <property type="entry name" value="OLIGOPEPTIDE-BINDING PROTEIN APPA"/>
    <property type="match status" value="1"/>
</dbReference>
<evidence type="ECO:0000256" key="3">
    <source>
        <dbReference type="ARBA" id="ARBA00022448"/>
    </source>
</evidence>
<dbReference type="KEGG" id="sphl:LPB140_02365"/>
<dbReference type="InterPro" id="IPR000914">
    <property type="entry name" value="SBP_5_dom"/>
</dbReference>
<protein>
    <recommendedName>
        <fullName evidence="5">Solute-binding protein family 5 domain-containing protein</fullName>
    </recommendedName>
</protein>
<dbReference type="Gene3D" id="3.90.76.10">
    <property type="entry name" value="Dipeptide-binding Protein, Domain 1"/>
    <property type="match status" value="1"/>
</dbReference>
<dbReference type="InterPro" id="IPR039424">
    <property type="entry name" value="SBP_5"/>
</dbReference>
<feature type="domain" description="Solute-binding protein family 5" evidence="5">
    <location>
        <begin position="79"/>
        <end position="376"/>
    </location>
</feature>
<dbReference type="RefSeq" id="WP_072558507.1">
    <property type="nucleotide sequence ID" value="NZ_CP018154.1"/>
</dbReference>
<evidence type="ECO:0000256" key="1">
    <source>
        <dbReference type="ARBA" id="ARBA00004418"/>
    </source>
</evidence>
<dbReference type="EMBL" id="CP018154">
    <property type="protein sequence ID" value="APG61860.1"/>
    <property type="molecule type" value="Genomic_DNA"/>
</dbReference>
<gene>
    <name evidence="6" type="ORF">LPB140_02365</name>
</gene>
<dbReference type="GO" id="GO:1904680">
    <property type="term" value="F:peptide transmembrane transporter activity"/>
    <property type="evidence" value="ECO:0007669"/>
    <property type="project" value="TreeGrafter"/>
</dbReference>
<comment type="subcellular location">
    <subcellularLocation>
        <location evidence="1">Periplasm</location>
    </subcellularLocation>
</comment>
<name>A0A1L3J9R5_9SPHN</name>
<evidence type="ECO:0000313" key="7">
    <source>
        <dbReference type="Proteomes" id="UP000242561"/>
    </source>
</evidence>
<comment type="similarity">
    <text evidence="2">Belongs to the bacterial solute-binding protein 5 family.</text>
</comment>
<proteinExistence type="inferred from homology"/>
<dbReference type="OrthoDB" id="9803988at2"/>
<keyword evidence="4" id="KW-0732">Signal</keyword>
<keyword evidence="7" id="KW-1185">Reference proteome</keyword>
<dbReference type="AlphaFoldDB" id="A0A1L3J9R5"/>
<evidence type="ECO:0000256" key="2">
    <source>
        <dbReference type="ARBA" id="ARBA00005695"/>
    </source>
</evidence>
<keyword evidence="3" id="KW-0813">Transport</keyword>
<sequence>MANKRGDEVKITSFLSLLLTLLFFAGCSPSVDNENPMVDIISQGGENFNVGKADLNVGSALLRASTAQGLVNLDKQGRIVPGLASRWVVSDDGLSFIFRLDHIWWKNGVQVEAVDIANALRQRWRALPPGPLADEMKYITQIKPMTGRVIEIRLTSPRPGFLEILAQPELGLTNGQFGSGPMQAKQSGKIMQLKLRVIDAKGQPLLDERTTSIRMSNAKTAIANYREGNSDLILNGDFNALPLLQAADISSAEIIADPVAGLYGLLVNPQGALLESKEARMAIAMAVDRPRLLTAYNILTLKEAVTLVPEAMPGRGKLDRPSWTNDNIETRKQQAREIIAGVSGNKKISLYAPNGPGNDHIFNMLKEDFAQIGIQLTRADKPMSGDLILVDEVSYLSNSYWYLRMLSCRYAAICSKEADQMVDEAMANDDLNIRAAKLTEAEAILQQQYGFIPISQPLRWNLVRPGLIGFDASPRYWHPLWALGNRDPI</sequence>
<dbReference type="Gene3D" id="3.10.105.10">
    <property type="entry name" value="Dipeptide-binding Protein, Domain 3"/>
    <property type="match status" value="2"/>
</dbReference>
<reference evidence="6 7" key="1">
    <citation type="submission" date="2016-11" db="EMBL/GenBank/DDBJ databases">
        <title>Sphingorhabdus sp. LPB0140, isolated from marine environment.</title>
        <authorList>
            <person name="Kim E."/>
            <person name="Yi H."/>
        </authorList>
    </citation>
    <scope>NUCLEOTIDE SEQUENCE [LARGE SCALE GENOMIC DNA]</scope>
    <source>
        <strain evidence="6 7">LPB0140</strain>
    </source>
</reference>
<dbReference type="PANTHER" id="PTHR30290">
    <property type="entry name" value="PERIPLASMIC BINDING COMPONENT OF ABC TRANSPORTER"/>
    <property type="match status" value="1"/>
</dbReference>
<dbReference type="Pfam" id="PF00496">
    <property type="entry name" value="SBP_bac_5"/>
    <property type="match status" value="1"/>
</dbReference>
<dbReference type="STRING" id="1913578.LPB140_02365"/>
<organism evidence="6 7">
    <name type="scientific">Sphingorhabdus lutea</name>
    <dbReference type="NCBI Taxonomy" id="1913578"/>
    <lineage>
        <taxon>Bacteria</taxon>
        <taxon>Pseudomonadati</taxon>
        <taxon>Pseudomonadota</taxon>
        <taxon>Alphaproteobacteria</taxon>
        <taxon>Sphingomonadales</taxon>
        <taxon>Sphingomonadaceae</taxon>
        <taxon>Sphingorhabdus</taxon>
    </lineage>
</organism>
<dbReference type="PROSITE" id="PS51257">
    <property type="entry name" value="PROKAR_LIPOPROTEIN"/>
    <property type="match status" value="1"/>
</dbReference>
<dbReference type="GO" id="GO:0015833">
    <property type="term" value="P:peptide transport"/>
    <property type="evidence" value="ECO:0007669"/>
    <property type="project" value="TreeGrafter"/>
</dbReference>
<dbReference type="Gene3D" id="3.40.190.10">
    <property type="entry name" value="Periplasmic binding protein-like II"/>
    <property type="match status" value="2"/>
</dbReference>
<evidence type="ECO:0000256" key="4">
    <source>
        <dbReference type="ARBA" id="ARBA00022729"/>
    </source>
</evidence>
<dbReference type="SUPFAM" id="SSF53850">
    <property type="entry name" value="Periplasmic binding protein-like II"/>
    <property type="match status" value="1"/>
</dbReference>